<keyword evidence="5" id="KW-1185">Reference proteome</keyword>
<dbReference type="InterPro" id="IPR012332">
    <property type="entry name" value="Autotransporter_pectin_lyase_C"/>
</dbReference>
<organism evidence="4 5">
    <name type="scientific">Pseudochrobactrum asaccharolyticum</name>
    <dbReference type="NCBI Taxonomy" id="354351"/>
    <lineage>
        <taxon>Bacteria</taxon>
        <taxon>Pseudomonadati</taxon>
        <taxon>Pseudomonadota</taxon>
        <taxon>Alphaproteobacteria</taxon>
        <taxon>Hyphomicrobiales</taxon>
        <taxon>Brucellaceae</taxon>
        <taxon>Pseudochrobactrum</taxon>
    </lineage>
</organism>
<dbReference type="EMBL" id="QNRH01000009">
    <property type="protein sequence ID" value="RBO91272.1"/>
    <property type="molecule type" value="Genomic_DNA"/>
</dbReference>
<feature type="signal peptide" evidence="2">
    <location>
        <begin position="1"/>
        <end position="33"/>
    </location>
</feature>
<dbReference type="InterPro" id="IPR036709">
    <property type="entry name" value="Autotransporte_beta_dom_sf"/>
</dbReference>
<dbReference type="AlphaFoldDB" id="A0A366DMH3"/>
<dbReference type="SUPFAM" id="SSF56219">
    <property type="entry name" value="DNase I-like"/>
    <property type="match status" value="1"/>
</dbReference>
<dbReference type="GO" id="GO:0019867">
    <property type="term" value="C:outer membrane"/>
    <property type="evidence" value="ECO:0007669"/>
    <property type="project" value="InterPro"/>
</dbReference>
<gene>
    <name evidence="4" type="ORF">DFR47_109132</name>
</gene>
<name>A0A366DMH3_9HYPH</name>
<dbReference type="InterPro" id="IPR006315">
    <property type="entry name" value="OM_autotransptr_brl_dom"/>
</dbReference>
<dbReference type="Proteomes" id="UP000252893">
    <property type="component" value="Unassembled WGS sequence"/>
</dbReference>
<dbReference type="Gene3D" id="2.160.20.20">
    <property type="match status" value="1"/>
</dbReference>
<dbReference type="RefSeq" id="WP_245416642.1">
    <property type="nucleotide sequence ID" value="NZ_JBHEEG010000010.1"/>
</dbReference>
<evidence type="ECO:0000313" key="4">
    <source>
        <dbReference type="EMBL" id="RBO91272.1"/>
    </source>
</evidence>
<dbReference type="Gene3D" id="3.60.10.10">
    <property type="entry name" value="Endonuclease/exonuclease/phosphatase"/>
    <property type="match status" value="1"/>
</dbReference>
<dbReference type="InterPro" id="IPR005546">
    <property type="entry name" value="Autotransporte_beta"/>
</dbReference>
<protein>
    <submittedName>
        <fullName evidence="4">Outer membrane autotransporter protein</fullName>
    </submittedName>
</protein>
<dbReference type="NCBIfam" id="TIGR01414">
    <property type="entry name" value="autotrans_barl"/>
    <property type="match status" value="1"/>
</dbReference>
<evidence type="ECO:0000313" key="5">
    <source>
        <dbReference type="Proteomes" id="UP000252893"/>
    </source>
</evidence>
<evidence type="ECO:0000259" key="3">
    <source>
        <dbReference type="PROSITE" id="PS51208"/>
    </source>
</evidence>
<dbReference type="InterPro" id="IPR051551">
    <property type="entry name" value="Autotransporter_adhesion"/>
</dbReference>
<keyword evidence="1 2" id="KW-0732">Signal</keyword>
<dbReference type="SMART" id="SM00869">
    <property type="entry name" value="Autotransporter"/>
    <property type="match status" value="1"/>
</dbReference>
<sequence>MKKQRSGAGHKRNLGAGVAGALLLAALGTNAQAEEAKDKSFSLTVMGFNIWNNGVNSKMWDAEAKESGRLIYNQTMKDLLLGVAPDVLVLPELYNNSGKKLGDKSVVEAHVQNTLDLLNAKPDKLGNYEKIKDNDDREGSGMVISAGQSDYLGANTIRMKPGNGFPDTVIAGRHFNYYDEPVNRIKQAKEANKLAQSTAIPTILVGDLNAGDVSERGLLSVDAQLRLMKQATGNKLYSDLSAEYLELADKTKWRAIIQEAHKGVDIDSLSWNTWGAALEKAYKAGKDIGLVDETYPVKNNLPVTMNILKQQHQLIQLERNREQFEPSQVGDERATWTSDGEESTNIWASWDRVNIDHILVSRPFAKWIEIVDNGKWSGTLSKPALLPNGNSLSDHDPIAQELRWIGPKLETYKDGEAEKTRIVWGADASGFEAKGKEFYLTRNNNRNDTYLGQIADADGNPILKDLTQEEKQTLLDCKTTDARFAQAVQDYCIDNHEFIGQTLVTDGGTIIIDEDAALGTAKADLYLADGGLKIAGQAMNALDRKLILNGAGRIDVADVQNEVLVKQEISGSGGLVKQGEGTLVLGQANSHQGGTFVENGILRADVAGALVDNTTLVVNGGKLDLNGHDLKASSLSGKGGSLDLNSAALEINQTLNTRFDGSIDGNGDLTKNGTGILVLNGQNNYQGTTTVNGGGLIVGDADHSDASVNGIIKVSNGAFLAGSGMLGGIHVAAGSVLAPGNSIGTLKTSGDLVMEAGSLYEAEINPDGTSDLIQVGGAAIIDGVNVHVEKATGSYKGNTRYTILTADGGITGTFADMSQNKPFIDLNLVYDPKTVYLDVLRNSTAFASVAQTGNQQAVASAAEGLGIGNAVYDAIAGQDSDANARAAFDMLSGEVHASSKTALINTSSDLRNAAQDRLRSAFGDTNAQKTAQVISAQNAPAALWVQSFGTWTENSSSGNAAKLSQTTGGIFAGYDAEVTENLRLGALAGYSRTSFDVDDRASSGESDNYHLGLYGGSHWGNTTLSGGIAYSWHSVDSSRSVFFSDFSEKLTADYNAGTVQAFGELSHKLKTSNAVFEPFANLAYVSLKTDGFTETDGQAALTIDSDRMSTVFTTLGIRGATEMMFGNVKTELNGTLGWQHAFNDVDSVSRASFSNGSAFDISGVPVAKDTALVQAGFDIKASETATFGISYRGQFGSGFQSNSVNAKLGIKF</sequence>
<proteinExistence type="predicted"/>
<dbReference type="InterPro" id="IPR036691">
    <property type="entry name" value="Endo/exonu/phosph_ase_sf"/>
</dbReference>
<dbReference type="PROSITE" id="PS51208">
    <property type="entry name" value="AUTOTRANSPORTER"/>
    <property type="match status" value="1"/>
</dbReference>
<dbReference type="NCBIfam" id="TIGR02601">
    <property type="entry name" value="autotrns_rpt"/>
    <property type="match status" value="2"/>
</dbReference>
<dbReference type="PANTHER" id="PTHR35037:SF3">
    <property type="entry name" value="C-TERMINAL REGION OF AIDA-LIKE PROTEIN"/>
    <property type="match status" value="1"/>
</dbReference>
<dbReference type="Pfam" id="PF12951">
    <property type="entry name" value="PATR"/>
    <property type="match status" value="2"/>
</dbReference>
<dbReference type="InterPro" id="IPR013425">
    <property type="entry name" value="Autotrns_rpt"/>
</dbReference>
<dbReference type="PANTHER" id="PTHR35037">
    <property type="entry name" value="C-TERMINAL REGION OF AIDA-LIKE PROTEIN"/>
    <property type="match status" value="1"/>
</dbReference>
<accession>A0A366DMH3</accession>
<comment type="caution">
    <text evidence="4">The sequence shown here is derived from an EMBL/GenBank/DDBJ whole genome shotgun (WGS) entry which is preliminary data.</text>
</comment>
<evidence type="ECO:0000256" key="2">
    <source>
        <dbReference type="SAM" id="SignalP"/>
    </source>
</evidence>
<dbReference type="Gene3D" id="2.40.128.130">
    <property type="entry name" value="Autotransporter beta-domain"/>
    <property type="match status" value="1"/>
</dbReference>
<dbReference type="Pfam" id="PF03797">
    <property type="entry name" value="Autotransporter"/>
    <property type="match status" value="1"/>
</dbReference>
<dbReference type="SUPFAM" id="SSF103515">
    <property type="entry name" value="Autotransporter"/>
    <property type="match status" value="1"/>
</dbReference>
<reference evidence="4 5" key="1">
    <citation type="submission" date="2018-06" db="EMBL/GenBank/DDBJ databases">
        <title>Genomic Encyclopedia of Type Strains, Phase IV (KMG-IV): sequencing the most valuable type-strain genomes for metagenomic binning, comparative biology and taxonomic classification.</title>
        <authorList>
            <person name="Goeker M."/>
        </authorList>
    </citation>
    <scope>NUCLEOTIDE SEQUENCE [LARGE SCALE GENOMIC DNA]</scope>
    <source>
        <strain evidence="4 5">DSM 25619</strain>
    </source>
</reference>
<dbReference type="SUPFAM" id="SSF51126">
    <property type="entry name" value="Pectin lyase-like"/>
    <property type="match status" value="2"/>
</dbReference>
<dbReference type="InterPro" id="IPR011050">
    <property type="entry name" value="Pectin_lyase_fold/virulence"/>
</dbReference>
<feature type="chain" id="PRO_5017057332" evidence="2">
    <location>
        <begin position="34"/>
        <end position="1212"/>
    </location>
</feature>
<evidence type="ECO:0000256" key="1">
    <source>
        <dbReference type="ARBA" id="ARBA00022729"/>
    </source>
</evidence>
<feature type="domain" description="Autotransporter" evidence="3">
    <location>
        <begin position="936"/>
        <end position="1212"/>
    </location>
</feature>